<evidence type="ECO:0000313" key="7">
    <source>
        <dbReference type="EMBL" id="KKB26667.1"/>
    </source>
</evidence>
<comment type="pathway">
    <text evidence="1">Lipid metabolism.</text>
</comment>
<evidence type="ECO:0000256" key="1">
    <source>
        <dbReference type="ARBA" id="ARBA00005189"/>
    </source>
</evidence>
<keyword evidence="4" id="KW-0443">Lipid metabolism</keyword>
<dbReference type="EMBL" id="JZXN01000017">
    <property type="protein sequence ID" value="KKB26667.1"/>
    <property type="molecule type" value="Genomic_DNA"/>
</dbReference>
<feature type="domain" description="Phospholipid/glycerol acyltransferase" evidence="6">
    <location>
        <begin position="73"/>
        <end position="198"/>
    </location>
</feature>
<evidence type="ECO:0000256" key="3">
    <source>
        <dbReference type="ARBA" id="ARBA00022679"/>
    </source>
</evidence>
<dbReference type="GO" id="GO:0006654">
    <property type="term" value="P:phosphatidic acid biosynthetic process"/>
    <property type="evidence" value="ECO:0007669"/>
    <property type="project" value="TreeGrafter"/>
</dbReference>
<keyword evidence="2" id="KW-0444">Lipid biosynthesis</keyword>
<dbReference type="RefSeq" id="WP_046097012.1">
    <property type="nucleotide sequence ID" value="NZ_JZXN01000017.1"/>
</dbReference>
<dbReference type="PATRIC" id="fig|1264554.4.peg.79"/>
<dbReference type="AlphaFoldDB" id="A0A0F5H1D3"/>
<gene>
    <name evidence="7" type="primary">plsC</name>
    <name evidence="7" type="ORF">MMELEA_00490</name>
</gene>
<dbReference type="OrthoDB" id="9803035at2"/>
<keyword evidence="5 7" id="KW-0012">Acyltransferase</keyword>
<name>A0A0F5H1D3_9BACT</name>
<dbReference type="Proteomes" id="UP000033750">
    <property type="component" value="Unassembled WGS sequence"/>
</dbReference>
<dbReference type="PANTHER" id="PTHR10434">
    <property type="entry name" value="1-ACYL-SN-GLYCEROL-3-PHOSPHATE ACYLTRANSFERASE"/>
    <property type="match status" value="1"/>
</dbReference>
<proteinExistence type="predicted"/>
<comment type="caution">
    <text evidence="7">The sequence shown here is derived from an EMBL/GenBank/DDBJ whole genome shotgun (WGS) entry which is preliminary data.</text>
</comment>
<dbReference type="SUPFAM" id="SSF69593">
    <property type="entry name" value="Glycerol-3-phosphate (1)-acyltransferase"/>
    <property type="match status" value="1"/>
</dbReference>
<keyword evidence="3 7" id="KW-0808">Transferase</keyword>
<dbReference type="STRING" id="29561.MM26B8_05260"/>
<dbReference type="SMART" id="SM00563">
    <property type="entry name" value="PlsC"/>
    <property type="match status" value="1"/>
</dbReference>
<accession>A0A0F5H1D3</accession>
<evidence type="ECO:0000313" key="8">
    <source>
        <dbReference type="Proteomes" id="UP000033750"/>
    </source>
</evidence>
<evidence type="ECO:0000259" key="6">
    <source>
        <dbReference type="SMART" id="SM00563"/>
    </source>
</evidence>
<dbReference type="GO" id="GO:0003841">
    <property type="term" value="F:1-acylglycerol-3-phosphate O-acyltransferase activity"/>
    <property type="evidence" value="ECO:0007669"/>
    <property type="project" value="TreeGrafter"/>
</dbReference>
<protein>
    <submittedName>
        <fullName evidence="7">1-acyl-sn-glycerol-3-phosphate acyltransferase</fullName>
    </submittedName>
</protein>
<dbReference type="CDD" id="cd07989">
    <property type="entry name" value="LPLAT_AGPAT-like"/>
    <property type="match status" value="1"/>
</dbReference>
<organism evidence="7 8">
    <name type="scientific">Mycoplasmopsis meleagridis ATCC 25294</name>
    <dbReference type="NCBI Taxonomy" id="1264554"/>
    <lineage>
        <taxon>Bacteria</taxon>
        <taxon>Bacillati</taxon>
        <taxon>Mycoplasmatota</taxon>
        <taxon>Mycoplasmoidales</taxon>
        <taxon>Metamycoplasmataceae</taxon>
        <taxon>Mycoplasmopsis</taxon>
    </lineage>
</organism>
<reference evidence="7 8" key="1">
    <citation type="submission" date="2015-03" db="EMBL/GenBank/DDBJ databases">
        <title>Genome sequence of Mycoplasma meleagridis strain ATCC 25294.</title>
        <authorList>
            <person name="Yacoub E."/>
            <person name="Blanchard A."/>
            <person name="Sirand-Pugnet P."/>
            <person name="Mardassi B.B.A."/>
        </authorList>
    </citation>
    <scope>NUCLEOTIDE SEQUENCE [LARGE SCALE GENOMIC DNA]</scope>
    <source>
        <strain evidence="7 8">ATCC 25294</strain>
    </source>
</reference>
<keyword evidence="8" id="KW-1185">Reference proteome</keyword>
<dbReference type="Pfam" id="PF01553">
    <property type="entry name" value="Acyltransferase"/>
    <property type="match status" value="1"/>
</dbReference>
<evidence type="ECO:0000256" key="5">
    <source>
        <dbReference type="ARBA" id="ARBA00023315"/>
    </source>
</evidence>
<dbReference type="InterPro" id="IPR002123">
    <property type="entry name" value="Plipid/glycerol_acylTrfase"/>
</dbReference>
<dbReference type="PANTHER" id="PTHR10434:SF64">
    <property type="entry name" value="1-ACYL-SN-GLYCEROL-3-PHOSPHATE ACYLTRANSFERASE-RELATED"/>
    <property type="match status" value="1"/>
</dbReference>
<evidence type="ECO:0000256" key="2">
    <source>
        <dbReference type="ARBA" id="ARBA00022516"/>
    </source>
</evidence>
<sequence>MLSFNLKMIFCWPVFLWYLWRIVAYAKKYKKMPEHHYPQQRNNWLLKRAKMLLWMYNIKLIIKGYNNLPKGPFILTPNHKSNIDPLIVLKALEKQTKEKDVQNKIPTFLAKKELRKSKLAMAAITLNDGVLIDRQNFREAIKSLKEFGDFVKENHTVGVVFPEGTRINSAKLGEFKEGAFKVAYNYYLPIVPLAISDTRDATNKKRRKKLIINVTFLPMIKPNTIISMEKGAIAKKVKNNIEEVLYNGH</sequence>
<evidence type="ECO:0000256" key="4">
    <source>
        <dbReference type="ARBA" id="ARBA00023098"/>
    </source>
</evidence>